<sequence length="292" mass="31441">MTTPDITTSDRTIAFQGRPGAYSDLACRQAYPGWTTLPCETFADAIAAVHDGRAALAMLACENSLAGRVPDIHALLPDSGLHIVGEHFQRVEHCLMGVPGTTLAQAQRVHTHPVAMGQIRNLIRELSLTPVVEFDTAGAAELVASWGRPEDVAVASELAAELNGLTILRRNVEDAAHNTTRFYIAARAPLNSGTLKTDAGPLMTTVVFSVRNVSGALYKVLGGFATNGVNMTRLESYMVDGNFAATRFLLDVEGGPETENLKRALAELEFFSERFLILGSYPQSPFRLQNAG</sequence>
<keyword evidence="4" id="KW-0057">Aromatic amino acid biosynthesis</keyword>
<evidence type="ECO:0000256" key="5">
    <source>
        <dbReference type="ARBA" id="ARBA00023222"/>
    </source>
</evidence>
<dbReference type="NCBIfam" id="NF008866">
    <property type="entry name" value="PRK11899.1"/>
    <property type="match status" value="1"/>
</dbReference>
<evidence type="ECO:0000256" key="2">
    <source>
        <dbReference type="ARBA" id="ARBA00013147"/>
    </source>
</evidence>
<dbReference type="PROSITE" id="PS51171">
    <property type="entry name" value="PREPHENATE_DEHYDR_3"/>
    <property type="match status" value="1"/>
</dbReference>
<evidence type="ECO:0000256" key="4">
    <source>
        <dbReference type="ARBA" id="ARBA00023141"/>
    </source>
</evidence>
<gene>
    <name evidence="10" type="ORF">GOB93_16675</name>
</gene>
<dbReference type="SUPFAM" id="SSF53850">
    <property type="entry name" value="Periplasmic binding protein-like II"/>
    <property type="match status" value="1"/>
</dbReference>
<dbReference type="SUPFAM" id="SSF55021">
    <property type="entry name" value="ACT-like"/>
    <property type="match status" value="1"/>
</dbReference>
<reference evidence="10 11" key="1">
    <citation type="journal article" date="2020" name="Int. J. Syst. Evol. Microbiol.">
        <title>Novel acetic acid bacteria from cider fermentations: Acetobacter conturbans sp. nov. and Acetobacter fallax sp. nov.</title>
        <authorList>
            <person name="Sombolestani A.S."/>
            <person name="Cleenwerck I."/>
            <person name="Cnockaert M."/>
            <person name="Borremans W."/>
            <person name="Wieme A.D."/>
            <person name="De Vuyst L."/>
            <person name="Vandamme P."/>
        </authorList>
    </citation>
    <scope>NUCLEOTIDE SEQUENCE [LARGE SCALE GENOMIC DNA]</scope>
    <source>
        <strain evidence="10 11">LMG 30640</strain>
    </source>
</reference>
<feature type="domain" description="ACT" evidence="9">
    <location>
        <begin position="205"/>
        <end position="282"/>
    </location>
</feature>
<comment type="caution">
    <text evidence="10">The sequence shown here is derived from an EMBL/GenBank/DDBJ whole genome shotgun (WGS) entry which is preliminary data.</text>
</comment>
<dbReference type="EMBL" id="WOTB01000030">
    <property type="protein sequence ID" value="NHN86261.1"/>
    <property type="molecule type" value="Genomic_DNA"/>
</dbReference>
<evidence type="ECO:0000259" key="9">
    <source>
        <dbReference type="PROSITE" id="PS51671"/>
    </source>
</evidence>
<dbReference type="PROSITE" id="PS51671">
    <property type="entry name" value="ACT"/>
    <property type="match status" value="1"/>
</dbReference>
<proteinExistence type="predicted"/>
<evidence type="ECO:0000259" key="8">
    <source>
        <dbReference type="PROSITE" id="PS51171"/>
    </source>
</evidence>
<keyword evidence="5" id="KW-0584">Phenylalanine biosynthesis</keyword>
<dbReference type="InterPro" id="IPR001086">
    <property type="entry name" value="Preph_deHydtase"/>
</dbReference>
<name>A0ABX0JSV9_9PROT</name>
<dbReference type="RefSeq" id="WP_173584639.1">
    <property type="nucleotide sequence ID" value="NZ_WOTB01000030.1"/>
</dbReference>
<evidence type="ECO:0000256" key="6">
    <source>
        <dbReference type="ARBA" id="ARBA00023239"/>
    </source>
</evidence>
<dbReference type="Pfam" id="PF00800">
    <property type="entry name" value="PDT"/>
    <property type="match status" value="1"/>
</dbReference>
<dbReference type="CDD" id="cd13631">
    <property type="entry name" value="PBP2_Ct-PDT_like"/>
    <property type="match status" value="1"/>
</dbReference>
<protein>
    <recommendedName>
        <fullName evidence="2">prephenate dehydratase</fullName>
        <ecNumber evidence="2">4.2.1.51</ecNumber>
    </recommendedName>
</protein>
<dbReference type="InterPro" id="IPR045865">
    <property type="entry name" value="ACT-like_dom_sf"/>
</dbReference>
<accession>A0ABX0JSV9</accession>
<dbReference type="PANTHER" id="PTHR21022:SF19">
    <property type="entry name" value="PREPHENATE DEHYDRATASE-RELATED"/>
    <property type="match status" value="1"/>
</dbReference>
<keyword evidence="3" id="KW-0028">Amino-acid biosynthesis</keyword>
<dbReference type="PANTHER" id="PTHR21022">
    <property type="entry name" value="PREPHENATE DEHYDRATASE P PROTEIN"/>
    <property type="match status" value="1"/>
</dbReference>
<dbReference type="PIRSF" id="PIRSF001500">
    <property type="entry name" value="Chor_mut_pdt_Ppr"/>
    <property type="match status" value="1"/>
</dbReference>
<dbReference type="InterPro" id="IPR002912">
    <property type="entry name" value="ACT_dom"/>
</dbReference>
<dbReference type="EC" id="4.2.1.51" evidence="2"/>
<dbReference type="InterPro" id="IPR008242">
    <property type="entry name" value="Chor_mutase/pphenate_deHydtase"/>
</dbReference>
<evidence type="ECO:0000256" key="1">
    <source>
        <dbReference type="ARBA" id="ARBA00004741"/>
    </source>
</evidence>
<comment type="pathway">
    <text evidence="1">Amino-acid biosynthesis; L-phenylalanine biosynthesis; phenylpyruvate from prephenate: step 1/1.</text>
</comment>
<feature type="domain" description="Prephenate dehydratase" evidence="8">
    <location>
        <begin position="12"/>
        <end position="187"/>
    </location>
</feature>
<organism evidence="10 11">
    <name type="scientific">Acetobacter musti</name>
    <dbReference type="NCBI Taxonomy" id="864732"/>
    <lineage>
        <taxon>Bacteria</taxon>
        <taxon>Pseudomonadati</taxon>
        <taxon>Pseudomonadota</taxon>
        <taxon>Alphaproteobacteria</taxon>
        <taxon>Acetobacterales</taxon>
        <taxon>Acetobacteraceae</taxon>
        <taxon>Acetobacter</taxon>
    </lineage>
</organism>
<dbReference type="Gene3D" id="3.30.70.260">
    <property type="match status" value="1"/>
</dbReference>
<evidence type="ECO:0000313" key="10">
    <source>
        <dbReference type="EMBL" id="NHN86261.1"/>
    </source>
</evidence>
<keyword evidence="6 10" id="KW-0456">Lyase</keyword>
<evidence type="ECO:0000313" key="11">
    <source>
        <dbReference type="Proteomes" id="UP000635278"/>
    </source>
</evidence>
<dbReference type="Gene3D" id="3.40.190.10">
    <property type="entry name" value="Periplasmic binding protein-like II"/>
    <property type="match status" value="2"/>
</dbReference>
<evidence type="ECO:0000256" key="7">
    <source>
        <dbReference type="ARBA" id="ARBA00047848"/>
    </source>
</evidence>
<dbReference type="GO" id="GO:0004664">
    <property type="term" value="F:prephenate dehydratase activity"/>
    <property type="evidence" value="ECO:0007669"/>
    <property type="project" value="UniProtKB-EC"/>
</dbReference>
<dbReference type="Proteomes" id="UP000635278">
    <property type="component" value="Unassembled WGS sequence"/>
</dbReference>
<comment type="catalytic activity">
    <reaction evidence="7">
        <text>prephenate + H(+) = 3-phenylpyruvate + CO2 + H2O</text>
        <dbReference type="Rhea" id="RHEA:21648"/>
        <dbReference type="ChEBI" id="CHEBI:15377"/>
        <dbReference type="ChEBI" id="CHEBI:15378"/>
        <dbReference type="ChEBI" id="CHEBI:16526"/>
        <dbReference type="ChEBI" id="CHEBI:18005"/>
        <dbReference type="ChEBI" id="CHEBI:29934"/>
        <dbReference type="EC" id="4.2.1.51"/>
    </reaction>
</comment>
<dbReference type="CDD" id="cd04905">
    <property type="entry name" value="ACT_CM-PDT"/>
    <property type="match status" value="1"/>
</dbReference>
<keyword evidence="11" id="KW-1185">Reference proteome</keyword>
<evidence type="ECO:0000256" key="3">
    <source>
        <dbReference type="ARBA" id="ARBA00022605"/>
    </source>
</evidence>